<sequence>MGLGLGLRDELRKNLGTAVRLTSAAQEFQQPRAGFQKKKTTGASHVPPPSDDAAPDPSQPSTFQQTQPPSGPSYAASYPSASLSTANAAGNNSYQYDSSQALPPAQLHTFQGPPNQPPPFHYSQQNQVSRTDHFNSYTYNQQQWYSSPPPQEPLNPPLEQHQQLPQAYDNTFGQTFHNSPPPHSLRYTDSPEPHHNNFPPVPNNQYQQDTYVYQDSYGQAAQSSPPLQAYGYQSSPPSQAYGYQNSSPTPSHAVPSNPDSTWDPNISDPSQQYQHHDPSDTWSNQGYPNNG</sequence>
<name>A0A9P4QQ35_9PLEO</name>
<protein>
    <submittedName>
        <fullName evidence="2">Uncharacterized protein</fullName>
    </submittedName>
</protein>
<feature type="compositionally biased region" description="Polar residues" evidence="1">
    <location>
        <begin position="168"/>
        <end position="178"/>
    </location>
</feature>
<evidence type="ECO:0000313" key="2">
    <source>
        <dbReference type="EMBL" id="KAF2728846.1"/>
    </source>
</evidence>
<proteinExistence type="predicted"/>
<comment type="caution">
    <text evidence="2">The sequence shown here is derived from an EMBL/GenBank/DDBJ whole genome shotgun (WGS) entry which is preliminary data.</text>
</comment>
<feature type="compositionally biased region" description="Polar residues" evidence="1">
    <location>
        <begin position="87"/>
        <end position="101"/>
    </location>
</feature>
<evidence type="ECO:0000313" key="3">
    <source>
        <dbReference type="Proteomes" id="UP000799444"/>
    </source>
</evidence>
<feature type="compositionally biased region" description="Polar residues" evidence="1">
    <location>
        <begin position="280"/>
        <end position="291"/>
    </location>
</feature>
<feature type="compositionally biased region" description="Pro residues" evidence="1">
    <location>
        <begin position="147"/>
        <end position="156"/>
    </location>
</feature>
<organism evidence="2 3">
    <name type="scientific">Polyplosphaeria fusca</name>
    <dbReference type="NCBI Taxonomy" id="682080"/>
    <lineage>
        <taxon>Eukaryota</taxon>
        <taxon>Fungi</taxon>
        <taxon>Dikarya</taxon>
        <taxon>Ascomycota</taxon>
        <taxon>Pezizomycotina</taxon>
        <taxon>Dothideomycetes</taxon>
        <taxon>Pleosporomycetidae</taxon>
        <taxon>Pleosporales</taxon>
        <taxon>Tetraplosphaeriaceae</taxon>
        <taxon>Polyplosphaeria</taxon>
    </lineage>
</organism>
<keyword evidence="3" id="KW-1185">Reference proteome</keyword>
<evidence type="ECO:0000256" key="1">
    <source>
        <dbReference type="SAM" id="MobiDB-lite"/>
    </source>
</evidence>
<dbReference type="Proteomes" id="UP000799444">
    <property type="component" value="Unassembled WGS sequence"/>
</dbReference>
<feature type="compositionally biased region" description="Polar residues" evidence="1">
    <location>
        <begin position="122"/>
        <end position="146"/>
    </location>
</feature>
<accession>A0A9P4QQ35</accession>
<dbReference type="EMBL" id="ML996264">
    <property type="protein sequence ID" value="KAF2728846.1"/>
    <property type="molecule type" value="Genomic_DNA"/>
</dbReference>
<feature type="compositionally biased region" description="Low complexity" evidence="1">
    <location>
        <begin position="51"/>
        <end position="86"/>
    </location>
</feature>
<dbReference type="AlphaFoldDB" id="A0A9P4QQ35"/>
<feature type="region of interest" description="Disordered" evidence="1">
    <location>
        <begin position="23"/>
        <end position="291"/>
    </location>
</feature>
<feature type="compositionally biased region" description="Low complexity" evidence="1">
    <location>
        <begin position="157"/>
        <end position="166"/>
    </location>
</feature>
<reference evidence="2" key="1">
    <citation type="journal article" date="2020" name="Stud. Mycol.">
        <title>101 Dothideomycetes genomes: a test case for predicting lifestyles and emergence of pathogens.</title>
        <authorList>
            <person name="Haridas S."/>
            <person name="Albert R."/>
            <person name="Binder M."/>
            <person name="Bloem J."/>
            <person name="Labutti K."/>
            <person name="Salamov A."/>
            <person name="Andreopoulos B."/>
            <person name="Baker S."/>
            <person name="Barry K."/>
            <person name="Bills G."/>
            <person name="Bluhm B."/>
            <person name="Cannon C."/>
            <person name="Castanera R."/>
            <person name="Culley D."/>
            <person name="Daum C."/>
            <person name="Ezra D."/>
            <person name="Gonzalez J."/>
            <person name="Henrissat B."/>
            <person name="Kuo A."/>
            <person name="Liang C."/>
            <person name="Lipzen A."/>
            <person name="Lutzoni F."/>
            <person name="Magnuson J."/>
            <person name="Mondo S."/>
            <person name="Nolan M."/>
            <person name="Ohm R."/>
            <person name="Pangilinan J."/>
            <person name="Park H.-J."/>
            <person name="Ramirez L."/>
            <person name="Alfaro M."/>
            <person name="Sun H."/>
            <person name="Tritt A."/>
            <person name="Yoshinaga Y."/>
            <person name="Zwiers L.-H."/>
            <person name="Turgeon B."/>
            <person name="Goodwin S."/>
            <person name="Spatafora J."/>
            <person name="Crous P."/>
            <person name="Grigoriev I."/>
        </authorList>
    </citation>
    <scope>NUCLEOTIDE SEQUENCE</scope>
    <source>
        <strain evidence="2">CBS 125425</strain>
    </source>
</reference>
<feature type="compositionally biased region" description="Polar residues" evidence="1">
    <location>
        <begin position="205"/>
        <end position="250"/>
    </location>
</feature>
<feature type="compositionally biased region" description="Polar residues" evidence="1">
    <location>
        <begin position="257"/>
        <end position="273"/>
    </location>
</feature>
<gene>
    <name evidence="2" type="ORF">EJ04DRAFT_528267</name>
</gene>